<comment type="similarity">
    <text evidence="1">Belongs to the ComF/GntX family.</text>
</comment>
<dbReference type="CDD" id="cd06223">
    <property type="entry name" value="PRTases_typeI"/>
    <property type="match status" value="1"/>
</dbReference>
<proteinExistence type="inferred from homology"/>
<accession>A0ABN1AEE9</accession>
<dbReference type="PANTHER" id="PTHR47505">
    <property type="entry name" value="DNA UTILIZATION PROTEIN YHGH"/>
    <property type="match status" value="1"/>
</dbReference>
<sequence>MRLKYGVRLGLAELIAQHMQRFLPEVPKDTLIVPVPLHRWRLWSRGFNQSVLIGKALAKRNSLEMHSKILLRKSATPPLRSMSAKKRRKIVGNAFRISSGAERQIAGKTIILVDDVYTTGSTANACAKILKGSGATRVLVYCWARVLTDYDKP</sequence>
<dbReference type="PANTHER" id="PTHR47505:SF1">
    <property type="entry name" value="DNA UTILIZATION PROTEIN YHGH"/>
    <property type="match status" value="1"/>
</dbReference>
<evidence type="ECO:0000313" key="3">
    <source>
        <dbReference type="EMBL" id="GAA0474466.1"/>
    </source>
</evidence>
<dbReference type="Proteomes" id="UP001500713">
    <property type="component" value="Unassembled WGS sequence"/>
</dbReference>
<evidence type="ECO:0000259" key="2">
    <source>
        <dbReference type="Pfam" id="PF00156"/>
    </source>
</evidence>
<dbReference type="EMBL" id="BAAAEM010000002">
    <property type="protein sequence ID" value="GAA0474466.1"/>
    <property type="molecule type" value="Genomic_DNA"/>
</dbReference>
<reference evidence="3 4" key="1">
    <citation type="journal article" date="2019" name="Int. J. Syst. Evol. Microbiol.">
        <title>The Global Catalogue of Microorganisms (GCM) 10K type strain sequencing project: providing services to taxonomists for standard genome sequencing and annotation.</title>
        <authorList>
            <consortium name="The Broad Institute Genomics Platform"/>
            <consortium name="The Broad Institute Genome Sequencing Center for Infectious Disease"/>
            <person name="Wu L."/>
            <person name="Ma J."/>
        </authorList>
    </citation>
    <scope>NUCLEOTIDE SEQUENCE [LARGE SCALE GENOMIC DNA]</scope>
    <source>
        <strain evidence="3 4">JCM 14162</strain>
    </source>
</reference>
<gene>
    <name evidence="3" type="ORF">GCM10009096_14980</name>
</gene>
<dbReference type="InterPro" id="IPR029057">
    <property type="entry name" value="PRTase-like"/>
</dbReference>
<dbReference type="Gene3D" id="3.40.50.2020">
    <property type="match status" value="1"/>
</dbReference>
<comment type="caution">
    <text evidence="3">The sequence shown here is derived from an EMBL/GenBank/DDBJ whole genome shotgun (WGS) entry which is preliminary data.</text>
</comment>
<name>A0ABN1AEE9_9SPHN</name>
<feature type="domain" description="Phosphoribosyltransferase" evidence="2">
    <location>
        <begin position="100"/>
        <end position="147"/>
    </location>
</feature>
<protein>
    <recommendedName>
        <fullName evidence="2">Phosphoribosyltransferase domain-containing protein</fullName>
    </recommendedName>
</protein>
<organism evidence="3 4">
    <name type="scientific">Parasphingorhabdus litoris</name>
    <dbReference type="NCBI Taxonomy" id="394733"/>
    <lineage>
        <taxon>Bacteria</taxon>
        <taxon>Pseudomonadati</taxon>
        <taxon>Pseudomonadota</taxon>
        <taxon>Alphaproteobacteria</taxon>
        <taxon>Sphingomonadales</taxon>
        <taxon>Sphingomonadaceae</taxon>
        <taxon>Parasphingorhabdus</taxon>
    </lineage>
</organism>
<evidence type="ECO:0000256" key="1">
    <source>
        <dbReference type="ARBA" id="ARBA00008007"/>
    </source>
</evidence>
<keyword evidence="4" id="KW-1185">Reference proteome</keyword>
<dbReference type="InterPro" id="IPR000836">
    <property type="entry name" value="PRTase_dom"/>
</dbReference>
<dbReference type="InterPro" id="IPR051910">
    <property type="entry name" value="ComF/GntX_DNA_util-trans"/>
</dbReference>
<evidence type="ECO:0000313" key="4">
    <source>
        <dbReference type="Proteomes" id="UP001500713"/>
    </source>
</evidence>
<dbReference type="Pfam" id="PF00156">
    <property type="entry name" value="Pribosyltran"/>
    <property type="match status" value="1"/>
</dbReference>
<dbReference type="SUPFAM" id="SSF53271">
    <property type="entry name" value="PRTase-like"/>
    <property type="match status" value="1"/>
</dbReference>